<reference evidence="5" key="1">
    <citation type="journal article" date="2019" name="Int. J. Syst. Evol. Microbiol.">
        <title>The Global Catalogue of Microorganisms (GCM) 10K type strain sequencing project: providing services to taxonomists for standard genome sequencing and annotation.</title>
        <authorList>
            <consortium name="The Broad Institute Genomics Platform"/>
            <consortium name="The Broad Institute Genome Sequencing Center for Infectious Disease"/>
            <person name="Wu L."/>
            <person name="Ma J."/>
        </authorList>
    </citation>
    <scope>NUCLEOTIDE SEQUENCE [LARGE SCALE GENOMIC DNA]</scope>
    <source>
        <strain evidence="5">CECT 7956</strain>
    </source>
</reference>
<dbReference type="RefSeq" id="WP_379838986.1">
    <property type="nucleotide sequence ID" value="NZ_JBHRYQ010000001.1"/>
</dbReference>
<dbReference type="SUPFAM" id="SSF52218">
    <property type="entry name" value="Flavoproteins"/>
    <property type="match status" value="1"/>
</dbReference>
<organism evidence="4 5">
    <name type="scientific">Lacihabitans lacunae</name>
    <dbReference type="NCBI Taxonomy" id="1028214"/>
    <lineage>
        <taxon>Bacteria</taxon>
        <taxon>Pseudomonadati</taxon>
        <taxon>Bacteroidota</taxon>
        <taxon>Cytophagia</taxon>
        <taxon>Cytophagales</taxon>
        <taxon>Leadbetterellaceae</taxon>
        <taxon>Lacihabitans</taxon>
    </lineage>
</organism>
<feature type="domain" description="Flavodoxin-like fold" evidence="3">
    <location>
        <begin position="2"/>
        <end position="174"/>
    </location>
</feature>
<sequence length="192" mass="21877">MKKVLIINGHPDPDSYCYALANAYKMGALNAGASVETIHIGTLNFNPNLAFGYSKRTELEPDLLKAIDQIKDADHLVFIHPVWWGSYPAIMKGFIDRVFLPEIVFRKKENSLWWEKFLKGKSARIIATMDQPPFYYWLINGAPSHRSLKQQTLKFCGISPVRTTSIGPIRLSTEKFRKAKLEKVKILGLKLI</sequence>
<name>A0ABV7Z1J9_9BACT</name>
<keyword evidence="5" id="KW-1185">Reference proteome</keyword>
<dbReference type="EC" id="1.6.99.-" evidence="4"/>
<evidence type="ECO:0000256" key="1">
    <source>
        <dbReference type="ARBA" id="ARBA00006252"/>
    </source>
</evidence>
<evidence type="ECO:0000313" key="4">
    <source>
        <dbReference type="EMBL" id="MFC3812121.1"/>
    </source>
</evidence>
<dbReference type="GO" id="GO:0016491">
    <property type="term" value="F:oxidoreductase activity"/>
    <property type="evidence" value="ECO:0007669"/>
    <property type="project" value="UniProtKB-KW"/>
</dbReference>
<dbReference type="InterPro" id="IPR003680">
    <property type="entry name" value="Flavodoxin_fold"/>
</dbReference>
<dbReference type="PANTHER" id="PTHR10204">
    <property type="entry name" value="NAD P H OXIDOREDUCTASE-RELATED"/>
    <property type="match status" value="1"/>
</dbReference>
<dbReference type="EMBL" id="JBHRYQ010000001">
    <property type="protein sequence ID" value="MFC3812121.1"/>
    <property type="molecule type" value="Genomic_DNA"/>
</dbReference>
<evidence type="ECO:0000259" key="3">
    <source>
        <dbReference type="Pfam" id="PF02525"/>
    </source>
</evidence>
<comment type="caution">
    <text evidence="4">The sequence shown here is derived from an EMBL/GenBank/DDBJ whole genome shotgun (WGS) entry which is preliminary data.</text>
</comment>
<dbReference type="Proteomes" id="UP001595616">
    <property type="component" value="Unassembled WGS sequence"/>
</dbReference>
<keyword evidence="2 4" id="KW-0560">Oxidoreductase</keyword>
<comment type="similarity">
    <text evidence="1">Belongs to the NAD(P)H dehydrogenase (quinone) family.</text>
</comment>
<evidence type="ECO:0000256" key="2">
    <source>
        <dbReference type="ARBA" id="ARBA00023002"/>
    </source>
</evidence>
<dbReference type="Pfam" id="PF02525">
    <property type="entry name" value="Flavodoxin_2"/>
    <property type="match status" value="1"/>
</dbReference>
<protein>
    <submittedName>
        <fullName evidence="4">NAD(P)H-dependent oxidoreductase</fullName>
        <ecNumber evidence="4">1.-.-.-</ecNumber>
        <ecNumber evidence="4">1.6.99.-</ecNumber>
    </submittedName>
</protein>
<proteinExistence type="inferred from homology"/>
<dbReference type="PANTHER" id="PTHR10204:SF34">
    <property type="entry name" value="NAD(P)H DEHYDROGENASE [QUINONE] 1 ISOFORM 1"/>
    <property type="match status" value="1"/>
</dbReference>
<dbReference type="InterPro" id="IPR051545">
    <property type="entry name" value="NAD(P)H_dehydrogenase_qn"/>
</dbReference>
<gene>
    <name evidence="4" type="ORF">ACFOOI_15780</name>
</gene>
<dbReference type="Gene3D" id="3.40.50.360">
    <property type="match status" value="1"/>
</dbReference>
<dbReference type="EC" id="1.-.-.-" evidence="4"/>
<evidence type="ECO:0000313" key="5">
    <source>
        <dbReference type="Proteomes" id="UP001595616"/>
    </source>
</evidence>
<accession>A0ABV7Z1J9</accession>
<dbReference type="InterPro" id="IPR029039">
    <property type="entry name" value="Flavoprotein-like_sf"/>
</dbReference>